<dbReference type="InterPro" id="IPR010221">
    <property type="entry name" value="VCBS_dom"/>
</dbReference>
<evidence type="ECO:0000313" key="4">
    <source>
        <dbReference type="Proteomes" id="UP000078396"/>
    </source>
</evidence>
<feature type="region of interest" description="Disordered" evidence="1">
    <location>
        <begin position="1820"/>
        <end position="1846"/>
    </location>
</feature>
<feature type="domain" description="Cadherin-like" evidence="2">
    <location>
        <begin position="1688"/>
        <end position="1780"/>
    </location>
</feature>
<feature type="compositionally biased region" description="Acidic residues" evidence="1">
    <location>
        <begin position="115"/>
        <end position="134"/>
    </location>
</feature>
<feature type="compositionally biased region" description="Acidic residues" evidence="1">
    <location>
        <begin position="182"/>
        <end position="202"/>
    </location>
</feature>
<dbReference type="EMBL" id="LWCS01000023">
    <property type="protein sequence ID" value="OAN37968.1"/>
    <property type="molecule type" value="Genomic_DNA"/>
</dbReference>
<dbReference type="Gene3D" id="2.60.40.2810">
    <property type="match status" value="1"/>
</dbReference>
<reference evidence="3 4" key="1">
    <citation type="submission" date="2016-04" db="EMBL/GenBank/DDBJ databases">
        <title>Draft Genome Sequences of Staphylococcus capitis Strain H36, S. capitis Strain H65, S. cohnii Strain H62, S. hominis Strain H69, Mycobacterium iranicum Strain H39, Plantibacter sp. Strain H53, Pseudomonas oryzihabitans Strain H72, and Microbacterium sp. Strain H83, isolated from residential settings.</title>
        <authorList>
            <person name="Lymperopoulou D."/>
            <person name="Adams R.I."/>
            <person name="Lindow S."/>
            <person name="Coil D.A."/>
            <person name="Jospin G."/>
            <person name="Eisen J.A."/>
        </authorList>
    </citation>
    <scope>NUCLEOTIDE SEQUENCE [LARGE SCALE GENOMIC DNA]</scope>
    <source>
        <strain evidence="3 4">H39</strain>
    </source>
</reference>
<dbReference type="RefSeq" id="WP_064282171.1">
    <property type="nucleotide sequence ID" value="NZ_LWCS01000023.1"/>
</dbReference>
<feature type="compositionally biased region" description="Polar residues" evidence="1">
    <location>
        <begin position="1832"/>
        <end position="1845"/>
    </location>
</feature>
<dbReference type="Pfam" id="PF17963">
    <property type="entry name" value="Big_9"/>
    <property type="match status" value="10"/>
</dbReference>
<name>A0A178LUR6_MYCIR</name>
<dbReference type="Proteomes" id="UP000078396">
    <property type="component" value="Unassembled WGS sequence"/>
</dbReference>
<dbReference type="NCBIfam" id="NF012211">
    <property type="entry name" value="tand_rpt_95"/>
    <property type="match status" value="4"/>
</dbReference>
<dbReference type="InterPro" id="IPR041690">
    <property type="entry name" value="Cadherin_5"/>
</dbReference>
<gene>
    <name evidence="3" type="ORF">A4X20_20410</name>
</gene>
<feature type="compositionally biased region" description="Acidic residues" evidence="1">
    <location>
        <begin position="93"/>
        <end position="107"/>
    </location>
</feature>
<dbReference type="NCBIfam" id="TIGR01965">
    <property type="entry name" value="VCBS_repeat"/>
    <property type="match status" value="9"/>
</dbReference>
<feature type="region of interest" description="Disordered" evidence="1">
    <location>
        <begin position="703"/>
        <end position="729"/>
    </location>
</feature>
<sequence>MNAALNIRFGSNLALGTVNVPAGPTRAASYGKYVGRVGALAVALGVGFAVATGGGAGVAHADPDAASSESPSSASESDSSAESPADSPSDSSSDSDETDAEEPDAEGEASTGTDEGSDEPVVEEPAEEEPEAETETVLGDPVDTGSDTPPVSEDEPAATEPHDSDSSQESDTDGVVDPTEPSTEESVPEWEAVEEQGADADVEPSVSLPQQETPAQVEVSMPSAEPSSSEESAGADLVTTSVSALLAPFVSPPAPAPAPAPTLWAWLTVVTREIQRTWFNRRPDMKPNQIFSVSVDELGQPSQPLAFGGIDPDGDPLKYWVAPKNWFGPQHGSVNIDQATGTFTYTPDAAFAITGGRDTFLVRVTDLSMGTRSYGLASWLTGAYRDYEFVTVVVAPVSQAPVAGNDSFTGPEDTPVTGNVLTNDADPDSDDLQALLVKGPQHGTLTLNTNGSFVYTPNTDFNGVDTFTYRASDTTESDTATATISITAVNDAPTAPSASYGLNEDGVIEAALNGSDRDGDTLDYTVATGPAHGAVVVANGRFTYTASANYYGPDSFTYTVTDSAGGAATATIAISVAAVNDTPVAGADSYTVAEDDTLTVSGPGVLINDVDSDDDSLTAVLSVGPRNGSVSLNTNGSFVYTPDEDYYGTDSFTYTVTDPFGATATATVTITIDAVNDPPTPIGEPEVGQPDPATGVVSGSVRFSDTEGDVPTFGTPGTSTKGGTVTIDPETGEFIYTPSEEARHDAAADDAGPDDLVDTFTVTVDDGHGGTTEVLVSVTITPDNEDPTVGTPSIGAPDPATGVVSGSIPVGDADGDAPVFTVPGTSTKGGTVTIDPETGEFIYTPSEEARHDAAADDADPDDLVDTFTVTVDDGHGGTTDMVVSVTITPDNEDPKIGTPSIGAPDPATGVVSGSIPVGDADGDAPVFTVPGTSTKGGTVTIDPETGDFIYTPSEEARHDAAADDADPDDLVDTFTVTVDDGHGGTTDMVVSVTITPDNEGPTGTATVGSPNATTGVVSGTISADDADGDTPVITVPATSTQGGTISFDPVTGEFSYTPSDEARTAAAAGDATPDDLVDTFTVAIEDGHGGFTELLVSVAVAPNNAAPTGIANPGTPDAVTGEVTGTVTGTDPDGDTLEYSAPGASTKGGTVTIDPVTGEFVYTPTEEARHNAAADNAAADDLFDTFTVTIADGRGGIGEVVVSVAIGPNNAEPTAGEASIGEPDRATGTVTGTLPFTDADGDTLTYSGPITTPYGTVTIDPVTGQFTYTPNEAAREAAAAEGTTGGTIVLADPLAVTQGTFDGPLGGLYGLSQLGNAADGQGVRQFVATFFTADATQTYIFGQTSAPVDTVMILYVGAFDPNSPASNAVVLNDDTPVAVHAAAGAVVQNPSGCGSTSYCPQVSMDLTAGQTVTLVITTYAYGNQITLGLPQTFYTTGPGRFSTFSPVDTFSITADDGHGGVSSVSVSVPIAPANSAPTATVTSASPDPDTGVVDGTVIASDADDDAVTYSAPVTTAKGGTVTIDSTTGAFTYTPTEGVRHTAAADNAAPDDLVDTFTVTLTDGWGGSTEIVVSVNIGPANQAPIVHVSTVGTPDATTGVVTGIVTATDSDGDMPVITVPVTSTKGGTITFDSHTGEFTYTPSEEARSNAADGDATPDDLIDTFTVTIDDGHRGTTDVLVSVTVEPALDAPTSIGADPVITGNEDEALEIDVEGLLANDFDPDGPLTVTAVGGAIGGTVSLLNGIITFSPTANHNGPAEFTYTVTDTGAGTITPVTQTLTIAAINDIPTGTVSQDVPDPETGSVGGWIDGADVDGDGLTYSGPKTTEHGTVTIDPTTGEFTYTPNPDDTKPILDFGFETGTTAGWNTGSQAGSPLSGPISAPGHGVTVTNGTSTFSGGGTTWTYTAKGAHAGVLAPRNGSPTFQDAAAALGLTAAEAQAIVTTSGAAITNASWITKDVNLTAGETYTIAWNYLSTDYEPFNDGSVTSLVYTGAGPAPTISVNNYDARYALLGFTNIGTGDYSTGSYGSTGWQTATYQVSQTGTYRLGFVAFNLSDTALSPVLLIDDGPGTTLRNGQPFNPVPPNNPTVPDNSATSDSFDVTIDDGNGGITTVTVTVPLS</sequence>
<organism evidence="3 4">
    <name type="scientific">Mycolicibacterium iranicum</name>
    <name type="common">Mycobacterium iranicum</name>
    <dbReference type="NCBI Taxonomy" id="912594"/>
    <lineage>
        <taxon>Bacteria</taxon>
        <taxon>Bacillati</taxon>
        <taxon>Actinomycetota</taxon>
        <taxon>Actinomycetes</taxon>
        <taxon>Mycobacteriales</taxon>
        <taxon>Mycobacteriaceae</taxon>
        <taxon>Mycolicibacterium</taxon>
    </lineage>
</organism>
<proteinExistence type="predicted"/>
<dbReference type="Pfam" id="PF17892">
    <property type="entry name" value="Cadherin_5"/>
    <property type="match status" value="1"/>
</dbReference>
<dbReference type="Gene3D" id="2.60.40.3440">
    <property type="match status" value="3"/>
</dbReference>
<evidence type="ECO:0000256" key="1">
    <source>
        <dbReference type="SAM" id="MobiDB-lite"/>
    </source>
</evidence>
<protein>
    <recommendedName>
        <fullName evidence="2">Cadherin-like domain-containing protein</fullName>
    </recommendedName>
</protein>
<feature type="compositionally biased region" description="Low complexity" evidence="1">
    <location>
        <begin position="217"/>
        <end position="232"/>
    </location>
</feature>
<dbReference type="OrthoDB" id="5112730at2"/>
<comment type="caution">
    <text evidence="3">The sequence shown here is derived from an EMBL/GenBank/DDBJ whole genome shotgun (WGS) entry which is preliminary data.</text>
</comment>
<evidence type="ECO:0000313" key="3">
    <source>
        <dbReference type="EMBL" id="OAN37968.1"/>
    </source>
</evidence>
<accession>A0A178LUR6</accession>
<evidence type="ECO:0000259" key="2">
    <source>
        <dbReference type="Pfam" id="PF17892"/>
    </source>
</evidence>
<feature type="compositionally biased region" description="Low complexity" evidence="1">
    <location>
        <begin position="58"/>
        <end position="92"/>
    </location>
</feature>
<feature type="region of interest" description="Disordered" evidence="1">
    <location>
        <begin position="58"/>
        <end position="234"/>
    </location>
</feature>